<reference evidence="1" key="1">
    <citation type="journal article" date="2019" name="Sci. Rep.">
        <title>Draft genome of Tanacetum cinerariifolium, the natural source of mosquito coil.</title>
        <authorList>
            <person name="Yamashiro T."/>
            <person name="Shiraishi A."/>
            <person name="Satake H."/>
            <person name="Nakayama K."/>
        </authorList>
    </citation>
    <scope>NUCLEOTIDE SEQUENCE</scope>
</reference>
<evidence type="ECO:0000313" key="1">
    <source>
        <dbReference type="EMBL" id="GEU48323.1"/>
    </source>
</evidence>
<dbReference type="AlphaFoldDB" id="A0A6L2KFR3"/>
<evidence type="ECO:0008006" key="2">
    <source>
        <dbReference type="Google" id="ProtNLM"/>
    </source>
</evidence>
<comment type="caution">
    <text evidence="1">The sequence shown here is derived from an EMBL/GenBank/DDBJ whole genome shotgun (WGS) entry which is preliminary data.</text>
</comment>
<name>A0A6L2KFR3_TANCI</name>
<dbReference type="EMBL" id="BKCJ010002404">
    <property type="protein sequence ID" value="GEU48323.1"/>
    <property type="molecule type" value="Genomic_DNA"/>
</dbReference>
<accession>A0A6L2KFR3</accession>
<proteinExistence type="predicted"/>
<protein>
    <recommendedName>
        <fullName evidence="2">Reverse transcriptase domain-containing protein</fullName>
    </recommendedName>
</protein>
<sequence>MLKSSAISDVQALPQRKLRCTTSSSPDHLLEEFANELALIIFPPTNDDLPFDIESDLREIEYLLNHDPTKEMDSILKDSVDEDNLADPNDNLFDTIPEMFTDEHTLDYSSPLIYDDFDDDLFELESDNDDTYDDPFDSKEEKINESKLLIDELDLPRSSDFLPSPEYDSFLFEDFSRLMFCLQPITWTKYLIRDFDPSLSDYQISFHKEVPGSETLLSFSFENKEKVFKPGILTSKGIQTSVLPELSHRGLKLFKVIKIFKSPM</sequence>
<organism evidence="1">
    <name type="scientific">Tanacetum cinerariifolium</name>
    <name type="common">Dalmatian daisy</name>
    <name type="synonym">Chrysanthemum cinerariifolium</name>
    <dbReference type="NCBI Taxonomy" id="118510"/>
    <lineage>
        <taxon>Eukaryota</taxon>
        <taxon>Viridiplantae</taxon>
        <taxon>Streptophyta</taxon>
        <taxon>Embryophyta</taxon>
        <taxon>Tracheophyta</taxon>
        <taxon>Spermatophyta</taxon>
        <taxon>Magnoliopsida</taxon>
        <taxon>eudicotyledons</taxon>
        <taxon>Gunneridae</taxon>
        <taxon>Pentapetalae</taxon>
        <taxon>asterids</taxon>
        <taxon>campanulids</taxon>
        <taxon>Asterales</taxon>
        <taxon>Asteraceae</taxon>
        <taxon>Asteroideae</taxon>
        <taxon>Anthemideae</taxon>
        <taxon>Anthemidinae</taxon>
        <taxon>Tanacetum</taxon>
    </lineage>
</organism>
<gene>
    <name evidence="1" type="ORF">Tci_020301</name>
</gene>